<comment type="pathway">
    <text evidence="1">Cell wall biogenesis; peptidoglycan recycling.</text>
</comment>
<dbReference type="PANTHER" id="PTHR30605">
    <property type="entry name" value="ANHYDRO-N-ACETYLMURAMIC ACID KINASE"/>
    <property type="match status" value="1"/>
</dbReference>
<dbReference type="NCBIfam" id="NF007139">
    <property type="entry name" value="PRK09585.1-3"/>
    <property type="match status" value="1"/>
</dbReference>
<keyword evidence="3" id="KW-1185">Reference proteome</keyword>
<dbReference type="InterPro" id="IPR005338">
    <property type="entry name" value="Anhydro_N_Ac-Mur_kinase"/>
</dbReference>
<dbReference type="GO" id="GO:0006040">
    <property type="term" value="P:amino sugar metabolic process"/>
    <property type="evidence" value="ECO:0007669"/>
    <property type="project" value="InterPro"/>
</dbReference>
<keyword evidence="1" id="KW-0067">ATP-binding</keyword>
<dbReference type="GO" id="GO:0005524">
    <property type="term" value="F:ATP binding"/>
    <property type="evidence" value="ECO:0007669"/>
    <property type="project" value="UniProtKB-UniRule"/>
</dbReference>
<proteinExistence type="inferred from homology"/>
<dbReference type="OrthoDB" id="9763949at2"/>
<keyword evidence="1" id="KW-0418">Kinase</keyword>
<dbReference type="UniPathway" id="UPA00343"/>
<dbReference type="GO" id="GO:0016773">
    <property type="term" value="F:phosphotransferase activity, alcohol group as acceptor"/>
    <property type="evidence" value="ECO:0007669"/>
    <property type="project" value="UniProtKB-UniRule"/>
</dbReference>
<dbReference type="UniPathway" id="UPA00544"/>
<keyword evidence="1" id="KW-0119">Carbohydrate metabolism</keyword>
<dbReference type="CDD" id="cd24050">
    <property type="entry name" value="ASKHA_NBD_ANMK"/>
    <property type="match status" value="1"/>
</dbReference>
<comment type="similarity">
    <text evidence="1">Belongs to the anhydro-N-acetylmuramic acid kinase family.</text>
</comment>
<organism evidence="2 3">
    <name type="scientific">Magnetococcus marinus (strain ATCC BAA-1437 / JCM 17883 / MC-1)</name>
    <dbReference type="NCBI Taxonomy" id="156889"/>
    <lineage>
        <taxon>Bacteria</taxon>
        <taxon>Pseudomonadati</taxon>
        <taxon>Pseudomonadota</taxon>
        <taxon>Magnetococcia</taxon>
        <taxon>Magnetococcales</taxon>
        <taxon>Magnetococcaceae</taxon>
        <taxon>Magnetococcus</taxon>
    </lineage>
</organism>
<keyword evidence="1" id="KW-0808">Transferase</keyword>
<dbReference type="AlphaFoldDB" id="A0LA41"/>
<dbReference type="STRING" id="156889.Mmc1_2334"/>
<dbReference type="RefSeq" id="WP_011713955.1">
    <property type="nucleotide sequence ID" value="NC_008576.1"/>
</dbReference>
<comment type="catalytic activity">
    <reaction evidence="1">
        <text>1,6-anhydro-N-acetyl-beta-muramate + ATP + H2O = N-acetyl-D-muramate 6-phosphate + ADP + H(+)</text>
        <dbReference type="Rhea" id="RHEA:24952"/>
        <dbReference type="ChEBI" id="CHEBI:15377"/>
        <dbReference type="ChEBI" id="CHEBI:15378"/>
        <dbReference type="ChEBI" id="CHEBI:30616"/>
        <dbReference type="ChEBI" id="CHEBI:58690"/>
        <dbReference type="ChEBI" id="CHEBI:58722"/>
        <dbReference type="ChEBI" id="CHEBI:456216"/>
        <dbReference type="EC" id="2.7.1.170"/>
    </reaction>
</comment>
<dbReference type="SUPFAM" id="SSF53067">
    <property type="entry name" value="Actin-like ATPase domain"/>
    <property type="match status" value="1"/>
</dbReference>
<comment type="function">
    <text evidence="1">Catalyzes the specific phosphorylation of 1,6-anhydro-N-acetylmuramic acid (anhMurNAc) with the simultaneous cleavage of the 1,6-anhydro ring, generating MurNAc-6-P. Is required for the utilization of anhMurNAc either imported from the medium or derived from its own cell wall murein, and thus plays a role in cell wall recycling.</text>
</comment>
<dbReference type="NCBIfam" id="NF007148">
    <property type="entry name" value="PRK09585.3-2"/>
    <property type="match status" value="1"/>
</dbReference>
<dbReference type="eggNOG" id="COG2377">
    <property type="taxonomic scope" value="Bacteria"/>
</dbReference>
<reference evidence="3" key="1">
    <citation type="journal article" date="2009" name="Appl. Environ. Microbiol.">
        <title>Complete genome sequence of the chemolithoautotrophic marine magnetotactic coccus strain MC-1.</title>
        <authorList>
            <person name="Schubbe S."/>
            <person name="Williams T.J."/>
            <person name="Xie G."/>
            <person name="Kiss H.E."/>
            <person name="Brettin T.S."/>
            <person name="Martinez D."/>
            <person name="Ross C.A."/>
            <person name="Schuler D."/>
            <person name="Cox B.L."/>
            <person name="Nealson K.H."/>
            <person name="Bazylinski D.A."/>
        </authorList>
    </citation>
    <scope>NUCLEOTIDE SEQUENCE [LARGE SCALE GENOMIC DNA]</scope>
    <source>
        <strain evidence="3">ATCC BAA-1437 / JCM 17883 / MC-1</strain>
    </source>
</reference>
<dbReference type="GO" id="GO:0016301">
    <property type="term" value="F:kinase activity"/>
    <property type="evidence" value="ECO:0007669"/>
    <property type="project" value="UniProtKB-KW"/>
</dbReference>
<protein>
    <recommendedName>
        <fullName evidence="1">Anhydro-N-acetylmuramic acid kinase</fullName>
        <ecNumber evidence="1">2.7.1.170</ecNumber>
    </recommendedName>
    <alternativeName>
        <fullName evidence="1">AnhMurNAc kinase</fullName>
    </alternativeName>
</protein>
<dbReference type="Pfam" id="PF03702">
    <property type="entry name" value="AnmK"/>
    <property type="match status" value="1"/>
</dbReference>
<evidence type="ECO:0000256" key="1">
    <source>
        <dbReference type="HAMAP-Rule" id="MF_01270"/>
    </source>
</evidence>
<feature type="binding site" evidence="1">
    <location>
        <begin position="19"/>
        <end position="26"/>
    </location>
    <ligand>
        <name>ATP</name>
        <dbReference type="ChEBI" id="CHEBI:30616"/>
    </ligand>
</feature>
<dbReference type="InterPro" id="IPR043129">
    <property type="entry name" value="ATPase_NBD"/>
</dbReference>
<dbReference type="EC" id="2.7.1.170" evidence="1"/>
<dbReference type="GO" id="GO:0009254">
    <property type="term" value="P:peptidoglycan turnover"/>
    <property type="evidence" value="ECO:0007669"/>
    <property type="project" value="UniProtKB-UniRule"/>
</dbReference>
<gene>
    <name evidence="1" type="primary">anmK</name>
    <name evidence="2" type="ordered locus">Mmc1_2334</name>
</gene>
<dbReference type="PANTHER" id="PTHR30605:SF0">
    <property type="entry name" value="ANHYDRO-N-ACETYLMURAMIC ACID KINASE"/>
    <property type="match status" value="1"/>
</dbReference>
<dbReference type="Gene3D" id="3.30.420.40">
    <property type="match status" value="2"/>
</dbReference>
<dbReference type="GO" id="GO:0097175">
    <property type="term" value="P:1,6-anhydro-N-acetyl-beta-muramic acid catabolic process"/>
    <property type="evidence" value="ECO:0007669"/>
    <property type="project" value="UniProtKB-UniRule"/>
</dbReference>
<keyword evidence="1" id="KW-0547">Nucleotide-binding</keyword>
<comment type="pathway">
    <text evidence="1">Amino-sugar metabolism; 1,6-anhydro-N-acetylmuramate degradation.</text>
</comment>
<dbReference type="HAMAP" id="MF_01270">
    <property type="entry name" value="AnhMurNAc_kinase"/>
    <property type="match status" value="1"/>
</dbReference>
<dbReference type="EMBL" id="CP000471">
    <property type="protein sequence ID" value="ABK44834.1"/>
    <property type="molecule type" value="Genomic_DNA"/>
</dbReference>
<evidence type="ECO:0000313" key="2">
    <source>
        <dbReference type="EMBL" id="ABK44834.1"/>
    </source>
</evidence>
<accession>A0LA41</accession>
<dbReference type="KEGG" id="mgm:Mmc1_2334"/>
<dbReference type="HOGENOM" id="CLU_038782_0_0_5"/>
<evidence type="ECO:0000313" key="3">
    <source>
        <dbReference type="Proteomes" id="UP000002586"/>
    </source>
</evidence>
<name>A0LA41_MAGMM</name>
<sequence length="392" mass="41250">MAESHPLNTPLCVIGLISGTSVDAMDAVVAHTDGISPCQPLAFLEYPFAAPLREQVLALQKPGTEDIELLGEIDRQLGEQFAQAALAVCAKANLSITQVDLIGSHGQTIRHRPPRFTLQIGAPAVIAQHTGVTTVADFRAADIAHDGQGAPLAPLYHHALYGAHGGLQAVVNLGGIANITLLESNGAGPIIAGDCGPANALMDHLARHLSQGEIGFDAEGRRAARGQVNPQALAWLLNHPYLTAPYPKSTGKEAFGPAYLQQWLDHFPHMASDDGFATLAAFTVQSVWRGCQQAHPQGTSPTRVILCGGGASNPTLKQLFKEAFSSSVVISSDEAGINPAQVEAEAFAWLAVRALRNLPGSAPQITRARRTAVLGGIYPGANWGRLLKQIGA</sequence>
<dbReference type="Proteomes" id="UP000002586">
    <property type="component" value="Chromosome"/>
</dbReference>
<reference evidence="2 3" key="2">
    <citation type="journal article" date="2012" name="Int. J. Syst. Evol. Microbiol.">
        <title>Magnetococcus marinus gen. nov., sp. nov., a marine, magnetotactic bacterium that represents a novel lineage (Magnetococcaceae fam. nov.; Magnetococcales ord. nov.) at the base of the Alphaproteobacteria.</title>
        <authorList>
            <person name="Bazylinski D.A."/>
            <person name="Williams T.J."/>
            <person name="Lefevre C.T."/>
            <person name="Berg R.J."/>
            <person name="Zhang C.L."/>
            <person name="Bowser S.S."/>
            <person name="Dean A.J."/>
            <person name="Beveridge T.J."/>
        </authorList>
    </citation>
    <scope>NUCLEOTIDE SEQUENCE [LARGE SCALE GENOMIC DNA]</scope>
    <source>
        <strain evidence="3">ATCC BAA-1437 / JCM 17883 / MC-1</strain>
    </source>
</reference>